<evidence type="ECO:0000313" key="1">
    <source>
        <dbReference type="EMBL" id="MCM2561519.1"/>
    </source>
</evidence>
<sequence length="80" mass="8551">MTDTPEIAQKAPYPVDVEAGKTYFWCACGKSQNQPFCDGSHKGTDITPVKFSAEASKKVFFCGCKQSGKSPLCDGSHSGL</sequence>
<protein>
    <submittedName>
        <fullName evidence="1">CDGSH iron-sulfur domain-containing protein</fullName>
    </submittedName>
</protein>
<accession>A0ACC5ZVE0</accession>
<name>A0ACC5ZVE0_9RHOB</name>
<dbReference type="Proteomes" id="UP001203036">
    <property type="component" value="Unassembled WGS sequence"/>
</dbReference>
<gene>
    <name evidence="1" type="ORF">M8744_05120</name>
</gene>
<reference evidence="1" key="1">
    <citation type="submission" date="2022-06" db="EMBL/GenBank/DDBJ databases">
        <title>Lutimaribacter sp. EGI FJ00013, a novel bacterium isolated from a salt lake sediment enrichment.</title>
        <authorList>
            <person name="Gao L."/>
            <person name="Fang B.-Z."/>
            <person name="Li W.-J."/>
        </authorList>
    </citation>
    <scope>NUCLEOTIDE SEQUENCE</scope>
    <source>
        <strain evidence="1">EGI FJ00013</strain>
    </source>
</reference>
<proteinExistence type="predicted"/>
<comment type="caution">
    <text evidence="1">The sequence shown here is derived from an EMBL/GenBank/DDBJ whole genome shotgun (WGS) entry which is preliminary data.</text>
</comment>
<dbReference type="EMBL" id="JAMQGO010000002">
    <property type="protein sequence ID" value="MCM2561519.1"/>
    <property type="molecule type" value="Genomic_DNA"/>
</dbReference>
<evidence type="ECO:0000313" key="2">
    <source>
        <dbReference type="Proteomes" id="UP001203036"/>
    </source>
</evidence>
<organism evidence="1 2">
    <name type="scientific">Lutimaribacter degradans</name>
    <dbReference type="NCBI Taxonomy" id="2945989"/>
    <lineage>
        <taxon>Bacteria</taxon>
        <taxon>Pseudomonadati</taxon>
        <taxon>Pseudomonadota</taxon>
        <taxon>Alphaproteobacteria</taxon>
        <taxon>Rhodobacterales</taxon>
        <taxon>Roseobacteraceae</taxon>
        <taxon>Lutimaribacter</taxon>
    </lineage>
</organism>
<keyword evidence="2" id="KW-1185">Reference proteome</keyword>